<name>A0ABW6PXC1_9NOCA</name>
<keyword evidence="2" id="KW-0804">Transcription</keyword>
<dbReference type="InterPro" id="IPR051534">
    <property type="entry name" value="CBASS_pafABC_assoc_protein"/>
</dbReference>
<organism evidence="5 6">
    <name type="scientific">Nocardia thailandica</name>
    <dbReference type="NCBI Taxonomy" id="257275"/>
    <lineage>
        <taxon>Bacteria</taxon>
        <taxon>Bacillati</taxon>
        <taxon>Actinomycetota</taxon>
        <taxon>Actinomycetes</taxon>
        <taxon>Mycobacteriales</taxon>
        <taxon>Nocardiaceae</taxon>
        <taxon>Nocardia</taxon>
    </lineage>
</organism>
<dbReference type="InterPro" id="IPR011991">
    <property type="entry name" value="ArsR-like_HTH"/>
</dbReference>
<dbReference type="InterPro" id="IPR013196">
    <property type="entry name" value="HTH_11"/>
</dbReference>
<dbReference type="PIRSF" id="PIRSF016838">
    <property type="entry name" value="PafC"/>
    <property type="match status" value="1"/>
</dbReference>
<dbReference type="RefSeq" id="WP_387703215.1">
    <property type="nucleotide sequence ID" value="NZ_JBIAMX010000031.1"/>
</dbReference>
<dbReference type="Proteomes" id="UP001601444">
    <property type="component" value="Unassembled WGS sequence"/>
</dbReference>
<evidence type="ECO:0000256" key="2">
    <source>
        <dbReference type="ARBA" id="ARBA00023163"/>
    </source>
</evidence>
<accession>A0ABW6PXC1</accession>
<evidence type="ECO:0000256" key="1">
    <source>
        <dbReference type="ARBA" id="ARBA00023015"/>
    </source>
</evidence>
<dbReference type="PROSITE" id="PS52050">
    <property type="entry name" value="WYL"/>
    <property type="match status" value="1"/>
</dbReference>
<dbReference type="InterPro" id="IPR026881">
    <property type="entry name" value="WYL_dom"/>
</dbReference>
<dbReference type="InterPro" id="IPR036390">
    <property type="entry name" value="WH_DNA-bd_sf"/>
</dbReference>
<dbReference type="InterPro" id="IPR001034">
    <property type="entry name" value="DeoR_HTH"/>
</dbReference>
<evidence type="ECO:0000313" key="6">
    <source>
        <dbReference type="Proteomes" id="UP001601444"/>
    </source>
</evidence>
<evidence type="ECO:0000256" key="3">
    <source>
        <dbReference type="SAM" id="MobiDB-lite"/>
    </source>
</evidence>
<dbReference type="EMBL" id="JBIAMX010000031">
    <property type="protein sequence ID" value="MFF0547062.1"/>
    <property type="molecule type" value="Genomic_DNA"/>
</dbReference>
<keyword evidence="1" id="KW-0805">Transcription regulation</keyword>
<gene>
    <name evidence="5" type="ORF">ACFYTF_29915</name>
</gene>
<dbReference type="PROSITE" id="PS51000">
    <property type="entry name" value="HTH_DEOR_2"/>
    <property type="match status" value="1"/>
</dbReference>
<dbReference type="InterPro" id="IPR028349">
    <property type="entry name" value="PafC-like"/>
</dbReference>
<dbReference type="SUPFAM" id="SSF46785">
    <property type="entry name" value="Winged helix' DNA-binding domain"/>
    <property type="match status" value="1"/>
</dbReference>
<dbReference type="CDD" id="cd00090">
    <property type="entry name" value="HTH_ARSR"/>
    <property type="match status" value="1"/>
</dbReference>
<protein>
    <submittedName>
        <fullName evidence="5">Helix-turn-helix transcriptional regulator</fullName>
    </submittedName>
</protein>
<keyword evidence="6" id="KW-1185">Reference proteome</keyword>
<feature type="region of interest" description="Disordered" evidence="3">
    <location>
        <begin position="322"/>
        <end position="368"/>
    </location>
</feature>
<evidence type="ECO:0000259" key="4">
    <source>
        <dbReference type="PROSITE" id="PS51000"/>
    </source>
</evidence>
<proteinExistence type="predicted"/>
<comment type="caution">
    <text evidence="5">The sequence shown here is derived from an EMBL/GenBank/DDBJ whole genome shotgun (WGS) entry which is preliminary data.</text>
</comment>
<sequence>MLTLLELLQAGGTHPVSALAPRLGVDERTVRRYLAQLVEMGIPVESARGRHGGYRLAPGYRMPPLMLTDEEALALLLGLIVGRRTGGLPVDDETVDRAIGKLRRVLPRATAARLDAVRSSADLASLAAPGRPDNPVLGDTDPTVLMVVAEAARDRHPVAIAYTRRDGRASRRTILPYGIVARSGRWYVAGHESRTGQIRTFRVDRISEPVTLPGSFNVPTGFDGTAAVLASLAATPWRHRVSVRVAGTVEELHARAPAGLMTLEPAASQDAAPWTRVRLRAERLDWVTTYFAGLGRAFVIEEPDELREHVRASAERLLAACGDGPGAERPAADGVGRQVGDAREDVAPAANQAGGPGSSPGNRIEPMR</sequence>
<reference evidence="5 6" key="1">
    <citation type="submission" date="2024-10" db="EMBL/GenBank/DDBJ databases">
        <title>The Natural Products Discovery Center: Release of the First 8490 Sequenced Strains for Exploring Actinobacteria Biosynthetic Diversity.</title>
        <authorList>
            <person name="Kalkreuter E."/>
            <person name="Kautsar S.A."/>
            <person name="Yang D."/>
            <person name="Bader C.D."/>
            <person name="Teijaro C.N."/>
            <person name="Fluegel L."/>
            <person name="Davis C.M."/>
            <person name="Simpson J.R."/>
            <person name="Lauterbach L."/>
            <person name="Steele A.D."/>
            <person name="Gui C."/>
            <person name="Meng S."/>
            <person name="Li G."/>
            <person name="Viehrig K."/>
            <person name="Ye F."/>
            <person name="Su P."/>
            <person name="Kiefer A.F."/>
            <person name="Nichols A."/>
            <person name="Cepeda A.J."/>
            <person name="Yan W."/>
            <person name="Fan B."/>
            <person name="Jiang Y."/>
            <person name="Adhikari A."/>
            <person name="Zheng C.-J."/>
            <person name="Schuster L."/>
            <person name="Cowan T.M."/>
            <person name="Smanski M.J."/>
            <person name="Chevrette M.G."/>
            <person name="De Carvalho L.P.S."/>
            <person name="Shen B."/>
        </authorList>
    </citation>
    <scope>NUCLEOTIDE SEQUENCE [LARGE SCALE GENOMIC DNA]</scope>
    <source>
        <strain evidence="5 6">NPDC004045</strain>
    </source>
</reference>
<feature type="domain" description="HTH deoR-type" evidence="4">
    <location>
        <begin position="1"/>
        <end position="56"/>
    </location>
</feature>
<dbReference type="PANTHER" id="PTHR34580:SF3">
    <property type="entry name" value="PROTEIN PAFB"/>
    <property type="match status" value="1"/>
</dbReference>
<dbReference type="PANTHER" id="PTHR34580">
    <property type="match status" value="1"/>
</dbReference>
<dbReference type="InterPro" id="IPR036388">
    <property type="entry name" value="WH-like_DNA-bd_sf"/>
</dbReference>
<dbReference type="Pfam" id="PF25583">
    <property type="entry name" value="WCX"/>
    <property type="match status" value="1"/>
</dbReference>
<dbReference type="Pfam" id="PF13280">
    <property type="entry name" value="WYL"/>
    <property type="match status" value="1"/>
</dbReference>
<evidence type="ECO:0000313" key="5">
    <source>
        <dbReference type="EMBL" id="MFF0547062.1"/>
    </source>
</evidence>
<dbReference type="Gene3D" id="1.10.10.10">
    <property type="entry name" value="Winged helix-like DNA-binding domain superfamily/Winged helix DNA-binding domain"/>
    <property type="match status" value="1"/>
</dbReference>
<dbReference type="Pfam" id="PF08279">
    <property type="entry name" value="HTH_11"/>
    <property type="match status" value="1"/>
</dbReference>
<dbReference type="InterPro" id="IPR057727">
    <property type="entry name" value="WCX_dom"/>
</dbReference>